<gene>
    <name evidence="3" type="ORF">g.5103</name>
</gene>
<dbReference type="AlphaFoldDB" id="A0A1B6CHZ9"/>
<evidence type="ECO:0000256" key="1">
    <source>
        <dbReference type="SAM" id="MobiDB-lite"/>
    </source>
</evidence>
<sequence>RIWFFSLLLRWHVLGLPTMEDNKLPTDQELLGQPEEIALLALPTDEESFNRLNALYIPQKSASPTSGTFHFVSSSFPEIDARGFHESVFDGIGDYFPSWPKAFKRDPVYSSPSLMQKLGLQLRRNFRKRSDLSPPDDDWSEPSIRRKRYINFKTPNLTRNLETLATVNSTKNSSTQTYKAKREVDTKEATSEKEDENDEYFKIRDNHFKSKRSGGRHVRGMEMGSSGFHGDVFNGEFGDFTTMRRRSGRGSLGLHSDTFSDGFGDFQTMKRSIRKEKLLDKLKSYLDEIKTDGREAGVIREGKRRAEMDSSGFFGDAFSGGFGEFETLKKRRPEMDSSGFNGDVFGGGFGEFETLKKRRPEMDSMGFHGDTFSRGFGEFDTLKKRRPEMDSMGFHGDTFSR</sequence>
<reference evidence="3" key="1">
    <citation type="submission" date="2015-12" db="EMBL/GenBank/DDBJ databases">
        <title>De novo transcriptome assembly of four potential Pierce s Disease insect vectors from Arizona vineyards.</title>
        <authorList>
            <person name="Tassone E.E."/>
        </authorList>
    </citation>
    <scope>NUCLEOTIDE SEQUENCE</scope>
</reference>
<feature type="compositionally biased region" description="Basic and acidic residues" evidence="1">
    <location>
        <begin position="180"/>
        <end position="192"/>
    </location>
</feature>
<accession>A0A1B6CHZ9</accession>
<feature type="non-terminal residue" evidence="3">
    <location>
        <position position="401"/>
    </location>
</feature>
<feature type="signal peptide" evidence="2">
    <location>
        <begin position="1"/>
        <end position="15"/>
    </location>
</feature>
<proteinExistence type="predicted"/>
<name>A0A1B6CHZ9_9HEMI</name>
<protein>
    <submittedName>
        <fullName evidence="3">Uncharacterized protein</fullName>
    </submittedName>
</protein>
<keyword evidence="2" id="KW-0732">Signal</keyword>
<evidence type="ECO:0000313" key="3">
    <source>
        <dbReference type="EMBL" id="JAS13094.1"/>
    </source>
</evidence>
<feature type="non-terminal residue" evidence="3">
    <location>
        <position position="1"/>
    </location>
</feature>
<feature type="region of interest" description="Disordered" evidence="1">
    <location>
        <begin position="171"/>
        <end position="198"/>
    </location>
</feature>
<organism evidence="3">
    <name type="scientific">Clastoptera arizonana</name>
    <name type="common">Arizona spittle bug</name>
    <dbReference type="NCBI Taxonomy" id="38151"/>
    <lineage>
        <taxon>Eukaryota</taxon>
        <taxon>Metazoa</taxon>
        <taxon>Ecdysozoa</taxon>
        <taxon>Arthropoda</taxon>
        <taxon>Hexapoda</taxon>
        <taxon>Insecta</taxon>
        <taxon>Pterygota</taxon>
        <taxon>Neoptera</taxon>
        <taxon>Paraneoptera</taxon>
        <taxon>Hemiptera</taxon>
        <taxon>Auchenorrhyncha</taxon>
        <taxon>Cercopoidea</taxon>
        <taxon>Clastopteridae</taxon>
        <taxon>Clastoptera</taxon>
    </lineage>
</organism>
<feature type="chain" id="PRO_5013175927" evidence="2">
    <location>
        <begin position="16"/>
        <end position="401"/>
    </location>
</feature>
<dbReference type="EMBL" id="GEDC01024204">
    <property type="protein sequence ID" value="JAS13094.1"/>
    <property type="molecule type" value="Transcribed_RNA"/>
</dbReference>
<evidence type="ECO:0000256" key="2">
    <source>
        <dbReference type="SAM" id="SignalP"/>
    </source>
</evidence>